<dbReference type="PANTHER" id="PTHR15887:SF1">
    <property type="entry name" value="TRANSMEMBRANE PROTEIN 69"/>
    <property type="match status" value="1"/>
</dbReference>
<dbReference type="Proteomes" id="UP000244037">
    <property type="component" value="Unassembled WGS sequence"/>
</dbReference>
<accession>A0A8E2VNK7</accession>
<keyword evidence="3" id="KW-1185">Reference proteome</keyword>
<reference evidence="2 3" key="1">
    <citation type="submission" date="2018-04" db="EMBL/GenBank/DDBJ databases">
        <title>Genomic Encyclopedia of Archaeal and Bacterial Type Strains, Phase II (KMG-II): from individual species to whole genera.</title>
        <authorList>
            <person name="Goeker M."/>
        </authorList>
    </citation>
    <scope>NUCLEOTIDE SEQUENCE [LARGE SCALE GENOMIC DNA]</scope>
    <source>
        <strain evidence="2 3">DSM 19783</strain>
    </source>
</reference>
<feature type="transmembrane region" description="Helical" evidence="1">
    <location>
        <begin position="102"/>
        <end position="120"/>
    </location>
</feature>
<proteinExistence type="predicted"/>
<feature type="transmembrane region" description="Helical" evidence="1">
    <location>
        <begin position="49"/>
        <end position="67"/>
    </location>
</feature>
<evidence type="ECO:0000313" key="3">
    <source>
        <dbReference type="Proteomes" id="UP000244037"/>
    </source>
</evidence>
<feature type="transmembrane region" description="Helical" evidence="1">
    <location>
        <begin position="132"/>
        <end position="149"/>
    </location>
</feature>
<dbReference type="AlphaFoldDB" id="A0A8E2VNK7"/>
<keyword evidence="1" id="KW-0812">Transmembrane</keyword>
<feature type="transmembrane region" description="Helical" evidence="1">
    <location>
        <begin position="79"/>
        <end position="96"/>
    </location>
</feature>
<name>A0A8E2VNK7_9RHOB</name>
<gene>
    <name evidence="2" type="ORF">C8N38_102326</name>
</gene>
<dbReference type="Pfam" id="PF11911">
    <property type="entry name" value="DUF3429"/>
    <property type="match status" value="1"/>
</dbReference>
<comment type="caution">
    <text evidence="2">The sequence shown here is derived from an EMBL/GenBank/DDBJ whole genome shotgun (WGS) entry which is preliminary data.</text>
</comment>
<organism evidence="2 3">
    <name type="scientific">Rhodovulum kholense</name>
    <dbReference type="NCBI Taxonomy" id="453584"/>
    <lineage>
        <taxon>Bacteria</taxon>
        <taxon>Pseudomonadati</taxon>
        <taxon>Pseudomonadota</taxon>
        <taxon>Alphaproteobacteria</taxon>
        <taxon>Rhodobacterales</taxon>
        <taxon>Paracoccaceae</taxon>
        <taxon>Rhodovulum</taxon>
    </lineage>
</organism>
<keyword evidence="1" id="KW-0472">Membrane</keyword>
<keyword evidence="1" id="KW-1133">Transmembrane helix</keyword>
<dbReference type="OrthoDB" id="5297436at2"/>
<dbReference type="InterPro" id="IPR021836">
    <property type="entry name" value="DUF3429"/>
</dbReference>
<dbReference type="RefSeq" id="WP_108024284.1">
    <property type="nucleotide sequence ID" value="NZ_QAYC01000002.1"/>
</dbReference>
<evidence type="ECO:0000313" key="2">
    <source>
        <dbReference type="EMBL" id="PTW51532.1"/>
    </source>
</evidence>
<sequence>MTDLPRAPLLLGLAGLVPLLWGTLSATVPGLFDIGIQTVGPRFMGIYLLNFYGTVMLVFMSGILWGFASRADGPVAGPAYGLSALPAVWAFLMVGGGPESSLVALIAGYLGLLLLDFFFWKLELAPAWWLRLRLPLVAVAAGCLALPLLL</sequence>
<dbReference type="EMBL" id="QAYC01000002">
    <property type="protein sequence ID" value="PTW51532.1"/>
    <property type="molecule type" value="Genomic_DNA"/>
</dbReference>
<protein>
    <submittedName>
        <fullName evidence="2">Uncharacterized protein DUF3429</fullName>
    </submittedName>
</protein>
<dbReference type="PANTHER" id="PTHR15887">
    <property type="entry name" value="TRANSMEMBRANE PROTEIN 69"/>
    <property type="match status" value="1"/>
</dbReference>
<evidence type="ECO:0000256" key="1">
    <source>
        <dbReference type="SAM" id="Phobius"/>
    </source>
</evidence>